<evidence type="ECO:0000313" key="9">
    <source>
        <dbReference type="EMBL" id="XCJ78029.1"/>
    </source>
</evidence>
<proteinExistence type="predicted"/>
<evidence type="ECO:0000256" key="7">
    <source>
        <dbReference type="SAM" id="Phobius"/>
    </source>
</evidence>
<dbReference type="AlphaFoldDB" id="A0AB74U958"/>
<dbReference type="GO" id="GO:0008324">
    <property type="term" value="F:monoatomic cation transmembrane transporter activity"/>
    <property type="evidence" value="ECO:0007669"/>
    <property type="project" value="InterPro"/>
</dbReference>
<dbReference type="PANTHER" id="PTHR43652:SF2">
    <property type="entry name" value="BASIC AMINO ACID ANTIPORTER YFCC-RELATED"/>
    <property type="match status" value="1"/>
</dbReference>
<feature type="transmembrane region" description="Helical" evidence="7">
    <location>
        <begin position="483"/>
        <end position="512"/>
    </location>
</feature>
<feature type="domain" description="RCK C-terminal" evidence="8">
    <location>
        <begin position="205"/>
        <end position="289"/>
    </location>
</feature>
<evidence type="ECO:0000256" key="6">
    <source>
        <dbReference type="ARBA" id="ARBA00023136"/>
    </source>
</evidence>
<dbReference type="InterPro" id="IPR036721">
    <property type="entry name" value="RCK_C_sf"/>
</dbReference>
<feature type="transmembrane region" description="Helical" evidence="7">
    <location>
        <begin position="565"/>
        <end position="585"/>
    </location>
</feature>
<feature type="transmembrane region" description="Helical" evidence="7">
    <location>
        <begin position="97"/>
        <end position="121"/>
    </location>
</feature>
<keyword evidence="6 7" id="KW-0472">Membrane</keyword>
<dbReference type="Pfam" id="PF03600">
    <property type="entry name" value="CitMHS"/>
    <property type="match status" value="1"/>
</dbReference>
<protein>
    <submittedName>
        <fullName evidence="9">SLC13 family permease</fullName>
    </submittedName>
</protein>
<comment type="subcellular location">
    <subcellularLocation>
        <location evidence="1">Membrane</location>
        <topology evidence="1">Multi-pass membrane protein</topology>
    </subcellularLocation>
</comment>
<dbReference type="Gene3D" id="3.30.70.1450">
    <property type="entry name" value="Regulator of K+ conductance, C-terminal domain"/>
    <property type="match status" value="2"/>
</dbReference>
<evidence type="ECO:0000256" key="1">
    <source>
        <dbReference type="ARBA" id="ARBA00004141"/>
    </source>
</evidence>
<dbReference type="EMBL" id="CP159578">
    <property type="protein sequence ID" value="XCJ78029.1"/>
    <property type="molecule type" value="Genomic_DNA"/>
</dbReference>
<evidence type="ECO:0000256" key="2">
    <source>
        <dbReference type="ARBA" id="ARBA00022448"/>
    </source>
</evidence>
<evidence type="ECO:0000256" key="3">
    <source>
        <dbReference type="ARBA" id="ARBA00022692"/>
    </source>
</evidence>
<feature type="transmembrane region" description="Helical" evidence="7">
    <location>
        <begin position="6"/>
        <end position="22"/>
    </location>
</feature>
<organism evidence="9">
    <name type="scientific">Salinicola endophyticus</name>
    <dbReference type="NCBI Taxonomy" id="1949083"/>
    <lineage>
        <taxon>Bacteria</taxon>
        <taxon>Pseudomonadati</taxon>
        <taxon>Pseudomonadota</taxon>
        <taxon>Gammaproteobacteria</taxon>
        <taxon>Oceanospirillales</taxon>
        <taxon>Halomonadaceae</taxon>
        <taxon>Salinicola</taxon>
    </lineage>
</organism>
<dbReference type="RefSeq" id="WP_353979051.1">
    <property type="nucleotide sequence ID" value="NZ_CP159578.1"/>
</dbReference>
<feature type="transmembrane region" description="Helical" evidence="7">
    <location>
        <begin position="176"/>
        <end position="200"/>
    </location>
</feature>
<gene>
    <name evidence="9" type="ORF">ABV408_11290</name>
</gene>
<dbReference type="GO" id="GO:0006813">
    <property type="term" value="P:potassium ion transport"/>
    <property type="evidence" value="ECO:0007669"/>
    <property type="project" value="InterPro"/>
</dbReference>
<name>A0AB74U958_9GAMM</name>
<keyword evidence="2" id="KW-0813">Transport</keyword>
<feature type="transmembrane region" description="Helical" evidence="7">
    <location>
        <begin position="141"/>
        <end position="164"/>
    </location>
</feature>
<feature type="domain" description="RCK C-terminal" evidence="8">
    <location>
        <begin position="296"/>
        <end position="380"/>
    </location>
</feature>
<dbReference type="GO" id="GO:0005886">
    <property type="term" value="C:plasma membrane"/>
    <property type="evidence" value="ECO:0007669"/>
    <property type="project" value="TreeGrafter"/>
</dbReference>
<reference evidence="9" key="1">
    <citation type="submission" date="2024-06" db="EMBL/GenBank/DDBJ databases">
        <title>Complete genome of Salinicola endophyticus HNIBRBA4755.</title>
        <authorList>
            <person name="Shin S.Y."/>
            <person name="Kang H."/>
            <person name="Song J."/>
        </authorList>
    </citation>
    <scope>NUCLEOTIDE SEQUENCE</scope>
    <source>
        <strain evidence="9">HNIBRBA4755</strain>
    </source>
</reference>
<dbReference type="InterPro" id="IPR051679">
    <property type="entry name" value="DASS-Related_Transporters"/>
</dbReference>
<accession>A0AB74U958</accession>
<evidence type="ECO:0000259" key="8">
    <source>
        <dbReference type="PROSITE" id="PS51202"/>
    </source>
</evidence>
<dbReference type="Pfam" id="PF02080">
    <property type="entry name" value="TrkA_C"/>
    <property type="match status" value="2"/>
</dbReference>
<feature type="transmembrane region" description="Helical" evidence="7">
    <location>
        <begin position="443"/>
        <end position="463"/>
    </location>
</feature>
<dbReference type="PROSITE" id="PS51202">
    <property type="entry name" value="RCK_C"/>
    <property type="match status" value="2"/>
</dbReference>
<sequence length="587" mass="63226">MGIDAWLSMAAVVAVLGTLVFTRIAPDAILVGAMAFLIFTDVLTPQQALAGFANTGVMTIAALYVVAAALKETGAIKWIASLLLGQPSTLRRAQWRVMLPASVLSAFMNNTTVVAMFIPAIQDWSGRLRLPPSKLLLPLSYISILGGTCTLIGTSTNLVVDGLLQSRHGISLGMFELTWVGLPILIIGGGFILLFAGWLLPQRDGTSSQLDQIREYSVEVDVQAGGPLVGKSIAEAGLRNLQFGYLTDIQRGDELMAAVPPETKLQADDTLIFVGAPECARELREVRGLVPTNGNVQKLEIAHHRRCLVEAVISPDFTAIGQSVRESRFRSRFQAVILSISRHGRRLEGKLGDVEFQVGDTLLLETGQQFVEQYRYRKDFLLVSQLNDSTPPNFQKAPLSLGILGVMVLLSATNLTSILEAAFLAAGAMLVSGCLTMGKARRYIDLSVLIVIAASFSLGTAMSESGAARAIAEQVVGQIHTPWLALLFVYVMTVLFTEMITNNAAAVLMFPIAMAVSDQLGVDFMPFVIAVTIAASASFMTALGYQTNLMVMGPGGYRMHDYLKLGVPLSLIVGLVSVTLIPLIWHF</sequence>
<keyword evidence="5 7" id="KW-1133">Transmembrane helix</keyword>
<feature type="transmembrane region" description="Helical" evidence="7">
    <location>
        <begin position="524"/>
        <end position="545"/>
    </location>
</feature>
<evidence type="ECO:0000256" key="5">
    <source>
        <dbReference type="ARBA" id="ARBA00022989"/>
    </source>
</evidence>
<keyword evidence="3 7" id="KW-0812">Transmembrane</keyword>
<dbReference type="InterPro" id="IPR004680">
    <property type="entry name" value="Cit_transptr-like_dom"/>
</dbReference>
<keyword evidence="4" id="KW-0677">Repeat</keyword>
<dbReference type="SUPFAM" id="SSF116726">
    <property type="entry name" value="TrkA C-terminal domain-like"/>
    <property type="match status" value="2"/>
</dbReference>
<dbReference type="InterPro" id="IPR006037">
    <property type="entry name" value="RCK_C"/>
</dbReference>
<dbReference type="PANTHER" id="PTHR43652">
    <property type="entry name" value="BASIC AMINO ACID ANTIPORTER YFCC-RELATED"/>
    <property type="match status" value="1"/>
</dbReference>
<feature type="transmembrane region" description="Helical" evidence="7">
    <location>
        <begin position="401"/>
        <end position="431"/>
    </location>
</feature>
<evidence type="ECO:0000256" key="4">
    <source>
        <dbReference type="ARBA" id="ARBA00022737"/>
    </source>
</evidence>